<dbReference type="EMBL" id="CP090039">
    <property type="protein sequence ID" value="UPL02398.1"/>
    <property type="molecule type" value="Genomic_DNA"/>
</dbReference>
<gene>
    <name evidence="1" type="ORF">LCI18_013332</name>
</gene>
<proteinExistence type="predicted"/>
<evidence type="ECO:0000313" key="2">
    <source>
        <dbReference type="Proteomes" id="UP000830768"/>
    </source>
</evidence>
<evidence type="ECO:0000313" key="1">
    <source>
        <dbReference type="EMBL" id="UPL02398.1"/>
    </source>
</evidence>
<keyword evidence="2" id="KW-1185">Reference proteome</keyword>
<sequence length="304" mass="31733">MRSEMFVLPLLALARGVLASPCLPPLTSSLSGTTTASSETVSPASTESNTASATEPTTSSALSTTSTESSTVLTTTESATASASKTATTSATLSSASTESTESATAESTTTSALSTASTESTTTSAAQSTTTSAEPEPQETNLIVNGGFEASTPQPWGIFNTRNPGSLGISTDQFYVGQQSGTYEHSGNTLDEDWGIYQTIDNTRLELGGRYMVTIRIRVPDNSCSDITLAPSFGNGGWMTQGSSVINVGSAVNNWHEVRAMFRYNLQAMINNSPGVAIISRCESVSFLVDEVGMVKYVEPTTD</sequence>
<reference evidence="1" key="1">
    <citation type="submission" date="2021-11" db="EMBL/GenBank/DDBJ databases">
        <title>Fusarium solani-melongenae Genome sequencing and assembly.</title>
        <authorList>
            <person name="Xie S."/>
            <person name="Huang L."/>
            <person name="Zhang X."/>
        </authorList>
    </citation>
    <scope>NUCLEOTIDE SEQUENCE</scope>
    <source>
        <strain evidence="1">CRI 24-3</strain>
    </source>
</reference>
<name>A0ACD3ZMS1_FUSSC</name>
<accession>A0ACD3ZMS1</accession>
<protein>
    <submittedName>
        <fullName evidence="1">Uncharacterized protein</fullName>
    </submittedName>
</protein>
<dbReference type="Proteomes" id="UP000830768">
    <property type="component" value="Chromosome 11"/>
</dbReference>
<organism evidence="1 2">
    <name type="scientific">Fusarium solani subsp. cucurbitae</name>
    <name type="common">Neocosmosporum cucurbitae</name>
    <dbReference type="NCBI Taxonomy" id="2747967"/>
    <lineage>
        <taxon>Eukaryota</taxon>
        <taxon>Fungi</taxon>
        <taxon>Dikarya</taxon>
        <taxon>Ascomycota</taxon>
        <taxon>Pezizomycotina</taxon>
        <taxon>Sordariomycetes</taxon>
        <taxon>Hypocreomycetidae</taxon>
        <taxon>Hypocreales</taxon>
        <taxon>Nectriaceae</taxon>
        <taxon>Fusarium</taxon>
        <taxon>Fusarium solani species complex</taxon>
    </lineage>
</organism>